<dbReference type="Proteomes" id="UP000829685">
    <property type="component" value="Unassembled WGS sequence"/>
</dbReference>
<evidence type="ECO:0000313" key="2">
    <source>
        <dbReference type="EMBL" id="KAI1881064.1"/>
    </source>
</evidence>
<evidence type="ECO:0000313" key="3">
    <source>
        <dbReference type="Proteomes" id="UP000829685"/>
    </source>
</evidence>
<dbReference type="SUPFAM" id="SSF50249">
    <property type="entry name" value="Nucleic acid-binding proteins"/>
    <property type="match status" value="1"/>
</dbReference>
<dbReference type="Gene3D" id="2.40.50.140">
    <property type="entry name" value="Nucleic acid-binding proteins"/>
    <property type="match status" value="1"/>
</dbReference>
<feature type="region of interest" description="Disordered" evidence="1">
    <location>
        <begin position="334"/>
        <end position="356"/>
    </location>
</feature>
<feature type="compositionally biased region" description="Polar residues" evidence="1">
    <location>
        <begin position="121"/>
        <end position="139"/>
    </location>
</feature>
<accession>A0A9Q0AWB6</accession>
<name>A0A9Q0AWB6_9PEZI</name>
<dbReference type="EMBL" id="JAFIMR010000002">
    <property type="protein sequence ID" value="KAI1881064.1"/>
    <property type="molecule type" value="Genomic_DNA"/>
</dbReference>
<gene>
    <name evidence="2" type="ORF">JX265_001304</name>
</gene>
<comment type="caution">
    <text evidence="2">The sequence shown here is derived from an EMBL/GenBank/DDBJ whole genome shotgun (WGS) entry which is preliminary data.</text>
</comment>
<sequence length="356" mass="39768">MPPKILVLAGAPDNKTLNWESTDLLGAFLEPLARFAGIYEPPPSLTADAVDDSALDTAVWRSIPLERTKLRTGFSQLHEFEGQYQGNHDFFSTADTQNTDAGSQSVRDDFYEHSLRVHDIPSSQLPDETGSTAVSSFDTTYDDSREDSLQTTSFSTQGDRTLGIGTSHLSDLEDLPNATYLKSISPQTMSVNLIVGVISVAEPRAVRTRWGTSKSLVELLVGDETKSGFSITFWLSQDSRSSTDQTLKSLRRQDIVLLRNVALSDFMQKVHGHSLRKDLTKIDLLYRRKLDEEDIGGFYSTRDLASRRRTHPQLLKTRRVRDWVLNFVGGGGTSLGKRKEKGKTVRSWEMPPPDTQ</sequence>
<dbReference type="AlphaFoldDB" id="A0A9Q0AWB6"/>
<keyword evidence="3" id="KW-1185">Reference proteome</keyword>
<organism evidence="2 3">
    <name type="scientific">Neoarthrinium moseri</name>
    <dbReference type="NCBI Taxonomy" id="1658444"/>
    <lineage>
        <taxon>Eukaryota</taxon>
        <taxon>Fungi</taxon>
        <taxon>Dikarya</taxon>
        <taxon>Ascomycota</taxon>
        <taxon>Pezizomycotina</taxon>
        <taxon>Sordariomycetes</taxon>
        <taxon>Xylariomycetidae</taxon>
        <taxon>Amphisphaeriales</taxon>
        <taxon>Apiosporaceae</taxon>
        <taxon>Neoarthrinium</taxon>
    </lineage>
</organism>
<dbReference type="InterPro" id="IPR012340">
    <property type="entry name" value="NA-bd_OB-fold"/>
</dbReference>
<feature type="region of interest" description="Disordered" evidence="1">
    <location>
        <begin position="121"/>
        <end position="157"/>
    </location>
</feature>
<evidence type="ECO:0000256" key="1">
    <source>
        <dbReference type="SAM" id="MobiDB-lite"/>
    </source>
</evidence>
<proteinExistence type="predicted"/>
<protein>
    <submittedName>
        <fullName evidence="2">Uncharacterized protein</fullName>
    </submittedName>
</protein>
<reference evidence="2" key="1">
    <citation type="submission" date="2021-03" db="EMBL/GenBank/DDBJ databases">
        <title>Revisited historic fungal species revealed as producer of novel bioactive compounds through whole genome sequencing and comparative genomics.</title>
        <authorList>
            <person name="Vignolle G.A."/>
            <person name="Hochenegger N."/>
            <person name="Mach R.L."/>
            <person name="Mach-Aigner A.R."/>
            <person name="Javad Rahimi M."/>
            <person name="Salim K.A."/>
            <person name="Chan C.M."/>
            <person name="Lim L.B.L."/>
            <person name="Cai F."/>
            <person name="Druzhinina I.S."/>
            <person name="U'Ren J.M."/>
            <person name="Derntl C."/>
        </authorList>
    </citation>
    <scope>NUCLEOTIDE SEQUENCE</scope>
    <source>
        <strain evidence="2">TUCIM 5799</strain>
    </source>
</reference>